<protein>
    <recommendedName>
        <fullName evidence="8 9">Chromosomal replication initiator protein DnaA</fullName>
    </recommendedName>
</protein>
<dbReference type="SMART" id="SM00382">
    <property type="entry name" value="AAA"/>
    <property type="match status" value="1"/>
</dbReference>
<evidence type="ECO:0000313" key="14">
    <source>
        <dbReference type="EMBL" id="PJJ40752.1"/>
    </source>
</evidence>
<evidence type="ECO:0000259" key="12">
    <source>
        <dbReference type="SMART" id="SM00382"/>
    </source>
</evidence>
<keyword evidence="4 8" id="KW-0547">Nucleotide-binding</keyword>
<feature type="binding site" evidence="8">
    <location>
        <position position="144"/>
    </location>
    <ligand>
        <name>ATP</name>
        <dbReference type="ChEBI" id="CHEBI:30616"/>
    </ligand>
</feature>
<evidence type="ECO:0000259" key="13">
    <source>
        <dbReference type="SMART" id="SM00760"/>
    </source>
</evidence>
<dbReference type="PRINTS" id="PR00051">
    <property type="entry name" value="DNAA"/>
</dbReference>
<dbReference type="GO" id="GO:0006270">
    <property type="term" value="P:DNA replication initiation"/>
    <property type="evidence" value="ECO:0007669"/>
    <property type="project" value="UniProtKB-UniRule"/>
</dbReference>
<proteinExistence type="inferred from homology"/>
<evidence type="ECO:0000256" key="11">
    <source>
        <dbReference type="RuleBase" id="RU004227"/>
    </source>
</evidence>
<dbReference type="SMART" id="SM00760">
    <property type="entry name" value="Bac_DnaA_C"/>
    <property type="match status" value="1"/>
</dbReference>
<dbReference type="GO" id="GO:0005886">
    <property type="term" value="C:plasma membrane"/>
    <property type="evidence" value="ECO:0007669"/>
    <property type="project" value="TreeGrafter"/>
</dbReference>
<comment type="subcellular location">
    <subcellularLocation>
        <location evidence="8">Cytoplasm</location>
    </subcellularLocation>
</comment>
<accession>A0A2M9A4V3</accession>
<dbReference type="InterPro" id="IPR013317">
    <property type="entry name" value="DnaA_dom"/>
</dbReference>
<dbReference type="Pfam" id="PF00308">
    <property type="entry name" value="Bac_DnaA"/>
    <property type="match status" value="1"/>
</dbReference>
<dbReference type="CDD" id="cd06571">
    <property type="entry name" value="Bac_DnaA_C"/>
    <property type="match status" value="1"/>
</dbReference>
<feature type="domain" description="AAA+ ATPase" evidence="12">
    <location>
        <begin position="129"/>
        <end position="264"/>
    </location>
</feature>
<keyword evidence="2 8" id="KW-0963">Cytoplasm</keyword>
<dbReference type="HAMAP" id="MF_00377">
    <property type="entry name" value="DnaA_bact"/>
    <property type="match status" value="1"/>
</dbReference>
<feature type="binding site" evidence="8">
    <location>
        <position position="142"/>
    </location>
    <ligand>
        <name>ATP</name>
        <dbReference type="ChEBI" id="CHEBI:30616"/>
    </ligand>
</feature>
<keyword evidence="6 8" id="KW-0446">Lipid-binding</keyword>
<dbReference type="Gene3D" id="3.40.50.300">
    <property type="entry name" value="P-loop containing nucleotide triphosphate hydrolases"/>
    <property type="match status" value="1"/>
</dbReference>
<evidence type="ECO:0000256" key="10">
    <source>
        <dbReference type="RuleBase" id="RU000577"/>
    </source>
</evidence>
<feature type="domain" description="Chromosomal replication initiator DnaA C-terminal" evidence="13">
    <location>
        <begin position="341"/>
        <end position="411"/>
    </location>
</feature>
<keyword evidence="3 8" id="KW-0235">DNA replication</keyword>
<evidence type="ECO:0000256" key="1">
    <source>
        <dbReference type="ARBA" id="ARBA00006583"/>
    </source>
</evidence>
<reference evidence="14 15" key="1">
    <citation type="submission" date="2017-11" db="EMBL/GenBank/DDBJ databases">
        <title>Animal gut microbial communities from fecal samples from Wisconsin, USA.</title>
        <authorList>
            <person name="Neumann A."/>
        </authorList>
    </citation>
    <scope>NUCLEOTIDE SEQUENCE [LARGE SCALE GENOMIC DNA]</scope>
    <source>
        <strain evidence="14 15">UWS3</strain>
    </source>
</reference>
<dbReference type="NCBIfam" id="TIGR00362">
    <property type="entry name" value="DnaA"/>
    <property type="match status" value="1"/>
</dbReference>
<comment type="domain">
    <text evidence="8">Domain I is involved in oligomerization and binding regulators, domain II is flexibile and of varying length in different bacteria, domain III forms the AAA+ region, while domain IV binds dsDNA.</text>
</comment>
<dbReference type="GO" id="GO:0006275">
    <property type="term" value="P:regulation of DNA replication"/>
    <property type="evidence" value="ECO:0007669"/>
    <property type="project" value="UniProtKB-UniRule"/>
</dbReference>
<evidence type="ECO:0000256" key="4">
    <source>
        <dbReference type="ARBA" id="ARBA00022741"/>
    </source>
</evidence>
<dbReference type="GO" id="GO:0005524">
    <property type="term" value="F:ATP binding"/>
    <property type="evidence" value="ECO:0007669"/>
    <property type="project" value="UniProtKB-UniRule"/>
</dbReference>
<dbReference type="PANTHER" id="PTHR30050">
    <property type="entry name" value="CHROMOSOMAL REPLICATION INITIATOR PROTEIN DNAA"/>
    <property type="match status" value="1"/>
</dbReference>
<feature type="binding site" evidence="8">
    <location>
        <position position="140"/>
    </location>
    <ligand>
        <name>ATP</name>
        <dbReference type="ChEBI" id="CHEBI:30616"/>
    </ligand>
</feature>
<evidence type="ECO:0000313" key="15">
    <source>
        <dbReference type="Proteomes" id="UP000231134"/>
    </source>
</evidence>
<name>A0A2M9A4V3_9BACT</name>
<keyword evidence="5 8" id="KW-0067">ATP-binding</keyword>
<dbReference type="AlphaFoldDB" id="A0A2M9A4V3"/>
<organism evidence="14 15">
    <name type="scientific">Hallerella succinigenes</name>
    <dbReference type="NCBI Taxonomy" id="1896222"/>
    <lineage>
        <taxon>Bacteria</taxon>
        <taxon>Pseudomonadati</taxon>
        <taxon>Fibrobacterota</taxon>
        <taxon>Fibrobacteria</taxon>
        <taxon>Fibrobacterales</taxon>
        <taxon>Fibrobacteraceae</taxon>
        <taxon>Hallerella</taxon>
    </lineage>
</organism>
<dbReference type="GO" id="GO:0008289">
    <property type="term" value="F:lipid binding"/>
    <property type="evidence" value="ECO:0007669"/>
    <property type="project" value="UniProtKB-KW"/>
</dbReference>
<dbReference type="OrthoDB" id="9807019at2"/>
<dbReference type="Proteomes" id="UP000231134">
    <property type="component" value="Unassembled WGS sequence"/>
</dbReference>
<evidence type="ECO:0000256" key="3">
    <source>
        <dbReference type="ARBA" id="ARBA00022705"/>
    </source>
</evidence>
<keyword evidence="15" id="KW-1185">Reference proteome</keyword>
<comment type="subunit">
    <text evidence="8">Oligomerizes as a right-handed, spiral filament on DNA at oriC.</text>
</comment>
<comment type="similarity">
    <text evidence="1 8 11">Belongs to the DnaA family.</text>
</comment>
<comment type="caution">
    <text evidence="14">The sequence shown here is derived from an EMBL/GenBank/DDBJ whole genome shotgun (WGS) entry which is preliminary data.</text>
</comment>
<evidence type="ECO:0000256" key="5">
    <source>
        <dbReference type="ARBA" id="ARBA00022840"/>
    </source>
</evidence>
<evidence type="ECO:0000256" key="6">
    <source>
        <dbReference type="ARBA" id="ARBA00023121"/>
    </source>
</evidence>
<comment type="caution">
    <text evidence="8">Lacks conserved residue(s) required for the propagation of feature annotation.</text>
</comment>
<feature type="region of interest" description="Domain I, interacts with DnaA modulators" evidence="8">
    <location>
        <begin position="1"/>
        <end position="80"/>
    </location>
</feature>
<dbReference type="EMBL" id="PGEX01000001">
    <property type="protein sequence ID" value="PJJ40752.1"/>
    <property type="molecule type" value="Genomic_DNA"/>
</dbReference>
<dbReference type="SUPFAM" id="SSF48295">
    <property type="entry name" value="TrpR-like"/>
    <property type="match status" value="1"/>
</dbReference>
<dbReference type="Pfam" id="PF08299">
    <property type="entry name" value="Bac_DnaA_C"/>
    <property type="match status" value="1"/>
</dbReference>
<keyword evidence="7 8" id="KW-0238">DNA-binding</keyword>
<dbReference type="InterPro" id="IPR020591">
    <property type="entry name" value="Chromosome_initiator_DnaA-like"/>
</dbReference>
<evidence type="ECO:0000256" key="2">
    <source>
        <dbReference type="ARBA" id="ARBA00022490"/>
    </source>
</evidence>
<dbReference type="InterPro" id="IPR013159">
    <property type="entry name" value="DnaA_C"/>
</dbReference>
<evidence type="ECO:0000256" key="7">
    <source>
        <dbReference type="ARBA" id="ARBA00023125"/>
    </source>
</evidence>
<feature type="binding site" evidence="8">
    <location>
        <position position="143"/>
    </location>
    <ligand>
        <name>ATP</name>
        <dbReference type="ChEBI" id="CHEBI:30616"/>
    </ligand>
</feature>
<comment type="function">
    <text evidence="8 10">Plays an essential role in the initiation and regulation of chromosomal replication. ATP-DnaA binds to the origin of replication (oriC) to initiate formation of the DNA replication initiation complex once per cell cycle. Binds the DnaA box (a 9 base pair repeat at the origin) and separates the double-stranded (ds)DNA. Forms a right-handed helical filament on oriC DNA; dsDNA binds to the exterior of the filament while single-stranded (ss)DNA is stabiized in the filament's interior. The ATP-DnaA-oriC complex binds and stabilizes one strand of the AT-rich DNA unwinding element (DUE), permitting loading of DNA polymerase. After initiation quickly degrades to an ADP-DnaA complex that is not apt for DNA replication. Binds acidic phospholipids.</text>
</comment>
<dbReference type="Gene3D" id="1.10.1750.10">
    <property type="match status" value="1"/>
</dbReference>
<dbReference type="InterPro" id="IPR027417">
    <property type="entry name" value="P-loop_NTPase"/>
</dbReference>
<sequence length="433" mass="48453">MNPQLEKCLELLHGKISDAVYNDLFANLELSNVTDRRVSVLFPAGKDVKAYLPYKVLLEMSWQEATGQHLEFEFQHPEANPSVSTPTNEFCQSIKLAEEFSFENFVVGDKSKLAFSAAFAVAENPDHSKYNPLFIYGASGLGKTHLLQAIGNYILGNATGKVVRYIPANDFQREYTESIRNGNTNEWSSFYRNDVDVLLIDDIQNWSGSTETQNEFFHIFNTLHQAGKQIVLTSDAPAAEVKSLSDRLVSRFSSGLTVDIQPPALETREAILRKKAINSHLDISDDVFAYLAENIEGSVRPLEAAIVRLAMQSSLLKQDISISLARQVVADIIPNIKRRVGIESVIHAVSQYFEVPEDKLLEAGRGTKEVAHARQVAMYLMKTLTTLSLKSVGMRFGNRDHSTVMHAIKTIENEMREDATFSRVVETLKANIH</sequence>
<dbReference type="RefSeq" id="WP_100424805.1">
    <property type="nucleotide sequence ID" value="NZ_JAQXKX010000003.1"/>
</dbReference>
<dbReference type="CDD" id="cd00009">
    <property type="entry name" value="AAA"/>
    <property type="match status" value="1"/>
</dbReference>
<evidence type="ECO:0000256" key="9">
    <source>
        <dbReference type="NCBIfam" id="TIGR00362"/>
    </source>
</evidence>
<gene>
    <name evidence="8" type="primary">dnaA</name>
    <name evidence="14" type="ORF">BGX16_0694</name>
</gene>
<dbReference type="InterPro" id="IPR001957">
    <property type="entry name" value="Chromosome_initiator_DnaA"/>
</dbReference>
<feature type="region of interest" description="Domain IV, binds dsDNA" evidence="8">
    <location>
        <begin position="314"/>
        <end position="433"/>
    </location>
</feature>
<dbReference type="FunFam" id="3.40.50.300:FF:000668">
    <property type="entry name" value="Chromosomal replication initiator protein DnaA"/>
    <property type="match status" value="1"/>
</dbReference>
<dbReference type="InterPro" id="IPR010921">
    <property type="entry name" value="Trp_repressor/repl_initiator"/>
</dbReference>
<dbReference type="InterPro" id="IPR003593">
    <property type="entry name" value="AAA+_ATPase"/>
</dbReference>
<dbReference type="GO" id="GO:0003688">
    <property type="term" value="F:DNA replication origin binding"/>
    <property type="evidence" value="ECO:0007669"/>
    <property type="project" value="UniProtKB-UniRule"/>
</dbReference>
<dbReference type="Gene3D" id="1.10.8.60">
    <property type="match status" value="1"/>
</dbReference>
<evidence type="ECO:0000256" key="8">
    <source>
        <dbReference type="HAMAP-Rule" id="MF_00377"/>
    </source>
</evidence>
<dbReference type="SUPFAM" id="SSF52540">
    <property type="entry name" value="P-loop containing nucleoside triphosphate hydrolases"/>
    <property type="match status" value="1"/>
</dbReference>
<dbReference type="PANTHER" id="PTHR30050:SF2">
    <property type="entry name" value="CHROMOSOMAL REPLICATION INITIATOR PROTEIN DNAA"/>
    <property type="match status" value="1"/>
</dbReference>
<dbReference type="GO" id="GO:0005737">
    <property type="term" value="C:cytoplasm"/>
    <property type="evidence" value="ECO:0007669"/>
    <property type="project" value="UniProtKB-SubCell"/>
</dbReference>